<feature type="transmembrane region" description="Helical" evidence="1">
    <location>
        <begin position="7"/>
        <end position="28"/>
    </location>
</feature>
<dbReference type="HOGENOM" id="CLU_037125_2_1_9"/>
<dbReference type="AlphaFoldDB" id="D9S165"/>
<accession>D9S165</accession>
<dbReference type="Pfam" id="PF07435">
    <property type="entry name" value="YycH"/>
    <property type="match status" value="1"/>
</dbReference>
<protein>
    <submittedName>
        <fullName evidence="3">YycH family protein</fullName>
    </submittedName>
</protein>
<dbReference type="Gene3D" id="3.30.310.160">
    <property type="entry name" value="YycH protein, domain 2"/>
    <property type="match status" value="1"/>
</dbReference>
<sequence length="432" mass="48635">MNNRDFLLGVLLIGLVSISLLLSSLTWWRLPEGTDAIEAEITALKAVDLSNVVAPDRFVLHFGQNTHSLINQSSPYYEKIWSFVRTALSDEWHEEAKQAGFSAEKFQQKRGLELFFATPLPVNFLTKVLNIKGDEQAISQDRLVDTIVIVEDDGLSVFLKEAGGGFFRLKKKADSSDLRQLLDELSAENPPLYAYLPPARLNLKLAEGMYVTLSDTQDRLPVFTFKPEKRPGQSFIAEFFPDFSITRRIEERDGAVIYTDGSRGLRIYPDGAVEYSRPVPGDQKHRLGFYEALNLAVDFVNAHGGWPRSAYLSDYKISSDQAPMYTFNFRVRVKGLPLVEQKDYLTVTVEGNQVSGYYRRLVREDGVLEEIQPISPIQALDAAIVAGGQKEIKSLRLVYTSKGNILIPVWIVDTKDGKIFIDARNGMIMNLN</sequence>
<organism evidence="3 4">
    <name type="scientific">Thermosediminibacter oceani (strain ATCC BAA-1034 / DSM 16646 / JW/IW-1228P)</name>
    <dbReference type="NCBI Taxonomy" id="555079"/>
    <lineage>
        <taxon>Bacteria</taxon>
        <taxon>Bacillati</taxon>
        <taxon>Bacillota</taxon>
        <taxon>Clostridia</taxon>
        <taxon>Thermosediminibacterales</taxon>
        <taxon>Thermosediminibacteraceae</taxon>
        <taxon>Thermosediminibacter</taxon>
    </lineage>
</organism>
<feature type="domain" description="Regulatory protein YycH" evidence="2">
    <location>
        <begin position="10"/>
        <end position="365"/>
    </location>
</feature>
<keyword evidence="1" id="KW-1133">Transmembrane helix</keyword>
<dbReference type="OrthoDB" id="1696612at2"/>
<gene>
    <name evidence="3" type="ordered locus">Toce_2233</name>
</gene>
<reference evidence="3 4" key="1">
    <citation type="journal article" date="2010" name="Stand. Genomic Sci.">
        <title>Complete genome sequence of Thermosediminibacter oceani type strain (JW/IW-1228P).</title>
        <authorList>
            <person name="Pitluck S."/>
            <person name="Yasawong M."/>
            <person name="Munk C."/>
            <person name="Nolan M."/>
            <person name="Lapidus A."/>
            <person name="Lucas S."/>
            <person name="Glavina Del Rio T."/>
            <person name="Tice H."/>
            <person name="Cheng J.F."/>
            <person name="Bruce D."/>
            <person name="Detter C."/>
            <person name="Tapia R."/>
            <person name="Han C."/>
            <person name="Goodwin L."/>
            <person name="Liolios K."/>
            <person name="Ivanova N."/>
            <person name="Mavromatis K."/>
            <person name="Mikhailova N."/>
            <person name="Pati A."/>
            <person name="Chen A."/>
            <person name="Palaniappan K."/>
            <person name="Land M."/>
            <person name="Hauser L."/>
            <person name="Chang Y.J."/>
            <person name="Jeffries C.D."/>
            <person name="Rohde M."/>
            <person name="Spring S."/>
            <person name="Sikorski J."/>
            <person name="Goker M."/>
            <person name="Woyke T."/>
            <person name="Bristow J."/>
            <person name="Eisen J.A."/>
            <person name="Markowitz V."/>
            <person name="Hugenholtz P."/>
            <person name="Kyrpides N.C."/>
            <person name="Klenk H.P."/>
        </authorList>
    </citation>
    <scope>NUCLEOTIDE SEQUENCE [LARGE SCALE GENOMIC DNA]</scope>
    <source>
        <strain evidence="4">ATCC BAA-1034 / DSM 16646 / JW/IW-1228P</strain>
    </source>
</reference>
<evidence type="ECO:0000256" key="1">
    <source>
        <dbReference type="SAM" id="Phobius"/>
    </source>
</evidence>
<dbReference type="KEGG" id="toc:Toce_2233"/>
<dbReference type="EMBL" id="CP002131">
    <property type="protein sequence ID" value="ADL08944.1"/>
    <property type="molecule type" value="Genomic_DNA"/>
</dbReference>
<dbReference type="InterPro" id="IPR042274">
    <property type="entry name" value="YycH/YycI_2"/>
</dbReference>
<dbReference type="RefSeq" id="WP_013276950.1">
    <property type="nucleotide sequence ID" value="NC_014377.1"/>
</dbReference>
<keyword evidence="4" id="KW-1185">Reference proteome</keyword>
<dbReference type="Proteomes" id="UP000000272">
    <property type="component" value="Chromosome"/>
</dbReference>
<evidence type="ECO:0000313" key="3">
    <source>
        <dbReference type="EMBL" id="ADL08944.1"/>
    </source>
</evidence>
<dbReference type="InterPro" id="IPR009996">
    <property type="entry name" value="YycH"/>
</dbReference>
<evidence type="ECO:0000313" key="4">
    <source>
        <dbReference type="Proteomes" id="UP000000272"/>
    </source>
</evidence>
<proteinExistence type="predicted"/>
<keyword evidence="1" id="KW-0812">Transmembrane</keyword>
<keyword evidence="1" id="KW-0472">Membrane</keyword>
<name>D9S165_THEOJ</name>
<dbReference type="eggNOG" id="COG4863">
    <property type="taxonomic scope" value="Bacteria"/>
</dbReference>
<evidence type="ECO:0000259" key="2">
    <source>
        <dbReference type="Pfam" id="PF07435"/>
    </source>
</evidence>
<dbReference type="STRING" id="555079.Toce_2233"/>